<dbReference type="Proteomes" id="UP000663887">
    <property type="component" value="Unassembled WGS sequence"/>
</dbReference>
<evidence type="ECO:0000313" key="4">
    <source>
        <dbReference type="EMBL" id="CAF2229629.1"/>
    </source>
</evidence>
<dbReference type="EMBL" id="CAJOBF010006769">
    <property type="protein sequence ID" value="CAF4215168.1"/>
    <property type="molecule type" value="Genomic_DNA"/>
</dbReference>
<dbReference type="EMBL" id="CAJNRG010017464">
    <property type="protein sequence ID" value="CAF2229629.1"/>
    <property type="molecule type" value="Genomic_DNA"/>
</dbReference>
<dbReference type="Proteomes" id="UP000663856">
    <property type="component" value="Unassembled WGS sequence"/>
</dbReference>
<gene>
    <name evidence="3" type="ORF">MBJ925_LOCUS36811</name>
    <name evidence="5" type="ORF">OVN521_LOCUS16744</name>
    <name evidence="6" type="ORF">UXM345_LOCUS28783</name>
    <name evidence="2" type="ORF">WKI299_LOCUS9957</name>
    <name evidence="4" type="ORF">XDN619_LOCUS34249</name>
</gene>
<dbReference type="EMBL" id="CAJOBG010002824">
    <property type="protein sequence ID" value="CAF4030087.1"/>
    <property type="molecule type" value="Genomic_DNA"/>
</dbReference>
<keyword evidence="1" id="KW-0472">Membrane</keyword>
<keyword evidence="8" id="KW-1185">Reference proteome</keyword>
<dbReference type="Proteomes" id="UP000663866">
    <property type="component" value="Unassembled WGS sequence"/>
</dbReference>
<feature type="transmembrane region" description="Helical" evidence="1">
    <location>
        <begin position="50"/>
        <end position="76"/>
    </location>
</feature>
<dbReference type="Proteomes" id="UP000663824">
    <property type="component" value="Unassembled WGS sequence"/>
</dbReference>
<feature type="transmembrane region" description="Helical" evidence="1">
    <location>
        <begin position="82"/>
        <end position="103"/>
    </location>
</feature>
<sequence>MKLSDATILTTATFITGIGALLTLIGLTTPRWLKNGYGLWNCRNVCSPSAATLTVLALIFLVISVVLLIVILVRLLPDKLRLIPLGLLVTATLFLIIATARYLRRFGIIDYSFELITTAHAFAFVASVLLAFWLGTKMNENSIRNTTRSTIPSSTIVFPSS</sequence>
<evidence type="ECO:0000313" key="2">
    <source>
        <dbReference type="EMBL" id="CAF2049893.1"/>
    </source>
</evidence>
<evidence type="ECO:0000313" key="3">
    <source>
        <dbReference type="EMBL" id="CAF2229489.1"/>
    </source>
</evidence>
<reference evidence="2" key="1">
    <citation type="submission" date="2021-02" db="EMBL/GenBank/DDBJ databases">
        <authorList>
            <person name="Nowell W R."/>
        </authorList>
    </citation>
    <scope>NUCLEOTIDE SEQUENCE</scope>
</reference>
<evidence type="ECO:0000313" key="8">
    <source>
        <dbReference type="Proteomes" id="UP000663866"/>
    </source>
</evidence>
<accession>A0A816PLH7</accession>
<evidence type="ECO:0000313" key="6">
    <source>
        <dbReference type="EMBL" id="CAF4215168.1"/>
    </source>
</evidence>
<organism evidence="2 7">
    <name type="scientific">Rotaria magnacalcarata</name>
    <dbReference type="NCBI Taxonomy" id="392030"/>
    <lineage>
        <taxon>Eukaryota</taxon>
        <taxon>Metazoa</taxon>
        <taxon>Spiralia</taxon>
        <taxon>Gnathifera</taxon>
        <taxon>Rotifera</taxon>
        <taxon>Eurotatoria</taxon>
        <taxon>Bdelloidea</taxon>
        <taxon>Philodinida</taxon>
        <taxon>Philodinidae</taxon>
        <taxon>Rotaria</taxon>
    </lineage>
</organism>
<dbReference type="EMBL" id="CAJNRE010020372">
    <property type="protein sequence ID" value="CAF2229489.1"/>
    <property type="molecule type" value="Genomic_DNA"/>
</dbReference>
<keyword evidence="1" id="KW-0812">Transmembrane</keyword>
<keyword evidence="1" id="KW-1133">Transmembrane helix</keyword>
<dbReference type="AlphaFoldDB" id="A0A816PLH7"/>
<feature type="transmembrane region" description="Helical" evidence="1">
    <location>
        <begin position="6"/>
        <end position="29"/>
    </location>
</feature>
<dbReference type="EMBL" id="CAJNRF010003350">
    <property type="protein sequence ID" value="CAF2049893.1"/>
    <property type="molecule type" value="Genomic_DNA"/>
</dbReference>
<comment type="caution">
    <text evidence="2">The sequence shown here is derived from an EMBL/GenBank/DDBJ whole genome shotgun (WGS) entry which is preliminary data.</text>
</comment>
<proteinExistence type="predicted"/>
<dbReference type="Proteomes" id="UP000663842">
    <property type="component" value="Unassembled WGS sequence"/>
</dbReference>
<protein>
    <submittedName>
        <fullName evidence="2">Uncharacterized protein</fullName>
    </submittedName>
</protein>
<evidence type="ECO:0000313" key="5">
    <source>
        <dbReference type="EMBL" id="CAF4030087.1"/>
    </source>
</evidence>
<evidence type="ECO:0000313" key="7">
    <source>
        <dbReference type="Proteomes" id="UP000663856"/>
    </source>
</evidence>
<name>A0A816PLH7_9BILA</name>
<evidence type="ECO:0000256" key="1">
    <source>
        <dbReference type="SAM" id="Phobius"/>
    </source>
</evidence>
<feature type="transmembrane region" description="Helical" evidence="1">
    <location>
        <begin position="115"/>
        <end position="135"/>
    </location>
</feature>